<dbReference type="CDD" id="cd06588">
    <property type="entry name" value="PhnB_like"/>
    <property type="match status" value="1"/>
</dbReference>
<keyword evidence="3" id="KW-1185">Reference proteome</keyword>
<dbReference type="InterPro" id="IPR029068">
    <property type="entry name" value="Glyas_Bleomycin-R_OHBP_Dase"/>
</dbReference>
<evidence type="ECO:0000313" key="2">
    <source>
        <dbReference type="EMBL" id="MFC6096573.1"/>
    </source>
</evidence>
<dbReference type="EMBL" id="JBHSQB010000007">
    <property type="protein sequence ID" value="MFC6096573.1"/>
    <property type="molecule type" value="Genomic_DNA"/>
</dbReference>
<accession>A0ABW1PNE0</accession>
<protein>
    <submittedName>
        <fullName evidence="2">VOC family protein</fullName>
    </submittedName>
</protein>
<dbReference type="PIRSF" id="PIRSF021700">
    <property type="entry name" value="3_dmu_93_MTrfase"/>
    <property type="match status" value="1"/>
</dbReference>
<dbReference type="InterPro" id="IPR028973">
    <property type="entry name" value="PhnB-like"/>
</dbReference>
<proteinExistence type="predicted"/>
<dbReference type="RefSeq" id="WP_379791429.1">
    <property type="nucleotide sequence ID" value="NZ_JBHSQB010000007.1"/>
</dbReference>
<reference evidence="3" key="1">
    <citation type="journal article" date="2019" name="Int. J. Syst. Evol. Microbiol.">
        <title>The Global Catalogue of Microorganisms (GCM) 10K type strain sequencing project: providing services to taxonomists for standard genome sequencing and annotation.</title>
        <authorList>
            <consortium name="The Broad Institute Genomics Platform"/>
            <consortium name="The Broad Institute Genome Sequencing Center for Infectious Disease"/>
            <person name="Wu L."/>
            <person name="Ma J."/>
        </authorList>
    </citation>
    <scope>NUCLEOTIDE SEQUENCE [LARGE SCALE GENOMIC DNA]</scope>
    <source>
        <strain evidence="3">CCUG 49679</strain>
    </source>
</reference>
<dbReference type="PANTHER" id="PTHR33990:SF2">
    <property type="entry name" value="PHNB-LIKE DOMAIN-CONTAINING PROTEIN"/>
    <property type="match status" value="1"/>
</dbReference>
<dbReference type="Gene3D" id="3.10.180.10">
    <property type="entry name" value="2,3-Dihydroxybiphenyl 1,2-Dioxygenase, domain 1"/>
    <property type="match status" value="1"/>
</dbReference>
<feature type="domain" description="PhnB-like" evidence="1">
    <location>
        <begin position="5"/>
        <end position="125"/>
    </location>
</feature>
<dbReference type="SUPFAM" id="SSF54593">
    <property type="entry name" value="Glyoxalase/Bleomycin resistance protein/Dihydroxybiphenyl dioxygenase"/>
    <property type="match status" value="1"/>
</dbReference>
<gene>
    <name evidence="2" type="ORF">ACFPVY_07920</name>
</gene>
<name>A0ABW1PNE0_9FLAO</name>
<dbReference type="Pfam" id="PF06983">
    <property type="entry name" value="3-dmu-9_3-mt"/>
    <property type="match status" value="1"/>
</dbReference>
<organism evidence="2 3">
    <name type="scientific">Flavobacterium qiangtangense</name>
    <dbReference type="NCBI Taxonomy" id="1442595"/>
    <lineage>
        <taxon>Bacteria</taxon>
        <taxon>Pseudomonadati</taxon>
        <taxon>Bacteroidota</taxon>
        <taxon>Flavobacteriia</taxon>
        <taxon>Flavobacteriales</taxon>
        <taxon>Flavobacteriaceae</taxon>
        <taxon>Flavobacterium</taxon>
    </lineage>
</organism>
<dbReference type="Proteomes" id="UP001596287">
    <property type="component" value="Unassembled WGS sequence"/>
</dbReference>
<dbReference type="PANTHER" id="PTHR33990">
    <property type="entry name" value="PROTEIN YJDN-RELATED"/>
    <property type="match status" value="1"/>
</dbReference>
<evidence type="ECO:0000313" key="3">
    <source>
        <dbReference type="Proteomes" id="UP001596287"/>
    </source>
</evidence>
<sequence length="162" mass="18559">MATMQKITPNLWFDNVAEEAVNYYVSIFKNSSIGRKSFYTKEGFEFHQKPVGTPMTIEFQIEGQEFVALNAGPEFQFTEAVSFIVSCESQEEIDYYWNKLSEGGPVESQQCGWLKDKFGVSWQIIPTILTEIMSGNDSEQMSKTMNAMFQMKKLDIEKLKNG</sequence>
<comment type="caution">
    <text evidence="2">The sequence shown here is derived from an EMBL/GenBank/DDBJ whole genome shotgun (WGS) entry which is preliminary data.</text>
</comment>
<dbReference type="InterPro" id="IPR009725">
    <property type="entry name" value="3_dmu_93_MTrfase"/>
</dbReference>
<evidence type="ECO:0000259" key="1">
    <source>
        <dbReference type="Pfam" id="PF06983"/>
    </source>
</evidence>